<dbReference type="KEGG" id="cjj:CJJ81176_0134"/>
<feature type="domain" description="BPL/LPL catalytic" evidence="2">
    <location>
        <begin position="13"/>
        <end position="123"/>
    </location>
</feature>
<dbReference type="EMBL" id="CP000538">
    <property type="protein sequence ID" value="EAQ71944.1"/>
    <property type="molecule type" value="Genomic_DNA"/>
</dbReference>
<dbReference type="NCBIfam" id="NF006294">
    <property type="entry name" value="PRK08477.1"/>
    <property type="match status" value="1"/>
</dbReference>
<keyword evidence="1 3" id="KW-0436">Ligase</keyword>
<dbReference type="InterPro" id="IPR045864">
    <property type="entry name" value="aa-tRNA-synth_II/BPL/LPL"/>
</dbReference>
<evidence type="ECO:0000256" key="1">
    <source>
        <dbReference type="ARBA" id="ARBA00022598"/>
    </source>
</evidence>
<dbReference type="Gene3D" id="3.30.930.10">
    <property type="entry name" value="Bira Bifunctional Protein, Domain 2"/>
    <property type="match status" value="1"/>
</dbReference>
<dbReference type="GO" id="GO:0004077">
    <property type="term" value="F:biotin--[biotin carboxyl-carrier protein] ligase activity"/>
    <property type="evidence" value="ECO:0007669"/>
    <property type="project" value="UniProtKB-EC"/>
</dbReference>
<dbReference type="PANTHER" id="PTHR12835">
    <property type="entry name" value="BIOTIN PROTEIN LIGASE"/>
    <property type="match status" value="1"/>
</dbReference>
<gene>
    <name evidence="3" type="ordered locus">CJJ81176_0134</name>
</gene>
<dbReference type="RefSeq" id="WP_002857777.1">
    <property type="nucleotide sequence ID" value="NC_008787.1"/>
</dbReference>
<dbReference type="EC" id="6.3.4.15" evidence="3"/>
<dbReference type="SUPFAM" id="SSF55681">
    <property type="entry name" value="Class II aaRS and biotin synthetases"/>
    <property type="match status" value="1"/>
</dbReference>
<dbReference type="HOGENOM" id="CLU_094917_0_0_7"/>
<organism evidence="3 4">
    <name type="scientific">Campylobacter jejuni subsp. jejuni serotype O:23/36 (strain 81-176)</name>
    <dbReference type="NCBI Taxonomy" id="354242"/>
    <lineage>
        <taxon>Bacteria</taxon>
        <taxon>Pseudomonadati</taxon>
        <taxon>Campylobacterota</taxon>
        <taxon>Epsilonproteobacteria</taxon>
        <taxon>Campylobacterales</taxon>
        <taxon>Campylobacteraceae</taxon>
        <taxon>Campylobacter</taxon>
    </lineage>
</organism>
<protein>
    <submittedName>
        <fullName evidence="3">Biotin--acetyl-CoA-carboxylase ligase</fullName>
        <ecNumber evidence="3">6.3.4.15</ecNumber>
    </submittedName>
</protein>
<evidence type="ECO:0000259" key="2">
    <source>
        <dbReference type="Pfam" id="PF03099"/>
    </source>
</evidence>
<accession>A0A0H3PA56</accession>
<dbReference type="NCBIfam" id="TIGR00121">
    <property type="entry name" value="birA_ligase"/>
    <property type="match status" value="1"/>
</dbReference>
<dbReference type="Proteomes" id="UP000000646">
    <property type="component" value="Chromosome"/>
</dbReference>
<dbReference type="InterPro" id="IPR004143">
    <property type="entry name" value="BPL_LPL_catalytic"/>
</dbReference>
<dbReference type="PANTHER" id="PTHR12835:SF5">
    <property type="entry name" value="BIOTIN--PROTEIN LIGASE"/>
    <property type="match status" value="1"/>
</dbReference>
<dbReference type="AlphaFoldDB" id="A0A0H3PA56"/>
<dbReference type="eggNOG" id="COG0340">
    <property type="taxonomic scope" value="Bacteria"/>
</dbReference>
<evidence type="ECO:0000313" key="3">
    <source>
        <dbReference type="EMBL" id="EAQ71944.1"/>
    </source>
</evidence>
<sequence length="217" mass="24779">MEKGLKVKIVCVESIDSTHLFLCEQIRNGKIDGNFAIYALEQTNGVGSRENSWQSSKGNLHLSFCIKEEDLPKDLPLASVSIYFAYLLKELLQEKGSKIWLKWPNDLYLDDKKAGGVISAKISNFIIGGMGLNLKFSPQNTALCDIEILLKDLVSEFLQKVEKKILWKNIFSKYMLEFEKSRKFSVHHEGKVFSLENSFLYEDGSILLGDKRVYSLR</sequence>
<dbReference type="Pfam" id="PF03099">
    <property type="entry name" value="BPL_LplA_LipB"/>
    <property type="match status" value="1"/>
</dbReference>
<reference evidence="4" key="1">
    <citation type="submission" date="2006-12" db="EMBL/GenBank/DDBJ databases">
        <authorList>
            <person name="Fouts D.E."/>
            <person name="Nelson K.E."/>
            <person name="Sebastian Y."/>
        </authorList>
    </citation>
    <scope>NUCLEOTIDE SEQUENCE [LARGE SCALE GENOMIC DNA]</scope>
    <source>
        <strain evidence="4">81-176</strain>
    </source>
</reference>
<proteinExistence type="predicted"/>
<dbReference type="GO" id="GO:0005737">
    <property type="term" value="C:cytoplasm"/>
    <property type="evidence" value="ECO:0007669"/>
    <property type="project" value="TreeGrafter"/>
</dbReference>
<name>A0A0H3PA56_CAMJJ</name>
<evidence type="ECO:0000313" key="4">
    <source>
        <dbReference type="Proteomes" id="UP000000646"/>
    </source>
</evidence>
<dbReference type="InterPro" id="IPR004408">
    <property type="entry name" value="Biotin_CoA_COase_ligase"/>
</dbReference>